<dbReference type="SUPFAM" id="SSF52047">
    <property type="entry name" value="RNI-like"/>
    <property type="match status" value="1"/>
</dbReference>
<reference evidence="1 2" key="1">
    <citation type="journal article" date="2009" name="Virology">
        <title>Genomic analysis of the smallest giant virus--Feldmannia sp. virus 158.</title>
        <authorList>
            <person name="Schroeder D.C."/>
            <person name="Park Y."/>
            <person name="Yoon H.M."/>
            <person name="Lee Y.S."/>
            <person name="Kang S.W."/>
            <person name="Meints R.H."/>
            <person name="Ivey R.G."/>
            <person name="Choi T.J."/>
        </authorList>
    </citation>
    <scope>NUCLEOTIDE SEQUENCE [LARGE SCALE GENOMIC DNA]</scope>
    <source>
        <strain evidence="1">FsV-158</strain>
    </source>
</reference>
<accession>B5LWJ1</accession>
<dbReference type="Proteomes" id="UP000204092">
    <property type="component" value="Segment"/>
</dbReference>
<dbReference type="InterPro" id="IPR032675">
    <property type="entry name" value="LRR_dom_sf"/>
</dbReference>
<name>B5LWJ1_9PHYC</name>
<dbReference type="GeneID" id="6804885"/>
<dbReference type="RefSeq" id="YP_002154724.1">
    <property type="nucleotide sequence ID" value="NC_011183.1"/>
</dbReference>
<dbReference type="EMBL" id="EU916176">
    <property type="protein sequence ID" value="ACH46854.1"/>
    <property type="molecule type" value="Genomic_DNA"/>
</dbReference>
<keyword evidence="2" id="KW-1185">Reference proteome</keyword>
<dbReference type="KEGG" id="vg:6804885"/>
<evidence type="ECO:0000313" key="1">
    <source>
        <dbReference type="EMBL" id="ACH46854.1"/>
    </source>
</evidence>
<dbReference type="Gene3D" id="3.80.10.10">
    <property type="entry name" value="Ribonuclease Inhibitor"/>
    <property type="match status" value="1"/>
</dbReference>
<organism evidence="1 2">
    <name type="scientific">Feldmannia species virus</name>
    <dbReference type="NCBI Taxonomy" id="39420"/>
    <lineage>
        <taxon>Viruses</taxon>
        <taxon>Varidnaviria</taxon>
        <taxon>Bamfordvirae</taxon>
        <taxon>Nucleocytoviricota</taxon>
        <taxon>Megaviricetes</taxon>
        <taxon>Algavirales</taxon>
        <taxon>Phycodnaviridae</taxon>
        <taxon>Phaeovirus</taxon>
        <taxon>Phaeovirus feldmanniae</taxon>
    </lineage>
</organism>
<sequence>MFVEVAIKVDCFKEVVSYCRDPDRVYCSWTCKSLRSVIEPWIPSRLVFRTMTRPRVQPKIFVCKNNVWAITRPASLKDCRFLLSMVAHLDNNRFGVSVKKWLGVTLQIREGSLLESKTILTKMMTGNSEELVMLKDRIVENYDDCIVLNAGPIWVHLSEEIAQNTSIANFIFQPTKHRTSYAKVFWDLSNRQHAVPLKFIDVCGPVNEEAVAIFPHIVGKLKGVALRRMTPATVVDMCGVVFHHSPNLTSIQLDGIHVTTDVEDVFVDILGDENSISIDRMILSNCHFEEGTLSRIFAVVTTTAMDKLGFKGGNMNLAELATCLFVPCVAGSPITELMVSDINIPESLCTSLYACITIGVSLIHLNLSGARLGSKCLAAVIKAVPDSALEYLNLSWTTIGRAAHKLYDAVEEQGKMKRMYLNHCDLCPVSKPQLLGLITKYESRGDKLVVSTVAAYSSKPSFVN</sequence>
<protein>
    <submittedName>
        <fullName evidence="1">Uncharacterized protein</fullName>
    </submittedName>
</protein>
<proteinExistence type="predicted"/>
<evidence type="ECO:0000313" key="2">
    <source>
        <dbReference type="Proteomes" id="UP000204092"/>
    </source>
</evidence>